<keyword evidence="1" id="KW-0472">Membrane</keyword>
<keyword evidence="3" id="KW-1185">Reference proteome</keyword>
<dbReference type="SUPFAM" id="SSF56784">
    <property type="entry name" value="HAD-like"/>
    <property type="match status" value="1"/>
</dbReference>
<dbReference type="EMBL" id="RBJC01000010">
    <property type="protein sequence ID" value="RKR70743.1"/>
    <property type="molecule type" value="Genomic_DNA"/>
</dbReference>
<organism evidence="2 3">
    <name type="scientific">Otariodibacter oris</name>
    <dbReference type="NCBI Taxonomy" id="1032623"/>
    <lineage>
        <taxon>Bacteria</taxon>
        <taxon>Pseudomonadati</taxon>
        <taxon>Pseudomonadota</taxon>
        <taxon>Gammaproteobacteria</taxon>
        <taxon>Pasteurellales</taxon>
        <taxon>Pasteurellaceae</taxon>
        <taxon>Otariodibacter</taxon>
    </lineage>
</organism>
<reference evidence="2 3" key="1">
    <citation type="submission" date="2018-10" db="EMBL/GenBank/DDBJ databases">
        <title>Genomic Encyclopedia of Type Strains, Phase IV (KMG-IV): sequencing the most valuable type-strain genomes for metagenomic binning, comparative biology and taxonomic classification.</title>
        <authorList>
            <person name="Goeker M."/>
        </authorList>
    </citation>
    <scope>NUCLEOTIDE SEQUENCE [LARGE SCALE GENOMIC DNA]</scope>
    <source>
        <strain evidence="2 3">DSM 23800</strain>
    </source>
</reference>
<evidence type="ECO:0000313" key="3">
    <source>
        <dbReference type="Proteomes" id="UP000280099"/>
    </source>
</evidence>
<dbReference type="RefSeq" id="WP_170143767.1">
    <property type="nucleotide sequence ID" value="NZ_CP016604.1"/>
</dbReference>
<gene>
    <name evidence="2" type="ORF">DES31_1742</name>
</gene>
<dbReference type="AlphaFoldDB" id="A0A420XEI9"/>
<feature type="transmembrane region" description="Helical" evidence="1">
    <location>
        <begin position="30"/>
        <end position="47"/>
    </location>
</feature>
<evidence type="ECO:0000256" key="1">
    <source>
        <dbReference type="SAM" id="Phobius"/>
    </source>
</evidence>
<keyword evidence="1" id="KW-0812">Transmembrane</keyword>
<protein>
    <submittedName>
        <fullName evidence="2">Phosphatidylglycerophosphatase C</fullName>
    </submittedName>
</protein>
<dbReference type="Gene3D" id="1.20.1440.100">
    <property type="entry name" value="SG protein - dephosphorylation function"/>
    <property type="match status" value="1"/>
</dbReference>
<dbReference type="Pfam" id="PF12710">
    <property type="entry name" value="HAD"/>
    <property type="match status" value="1"/>
</dbReference>
<keyword evidence="1" id="KW-1133">Transmembrane helix</keyword>
<evidence type="ECO:0000313" key="2">
    <source>
        <dbReference type="EMBL" id="RKR70743.1"/>
    </source>
</evidence>
<dbReference type="Proteomes" id="UP000280099">
    <property type="component" value="Unassembled WGS sequence"/>
</dbReference>
<dbReference type="InterPro" id="IPR023214">
    <property type="entry name" value="HAD_sf"/>
</dbReference>
<sequence length="202" mass="23429">MKYIFFDIDGTLHKEDAFKAFIRYLIGKRWGNLVIFFPFILVGFLLHKMLPTGKFGINLVFFFLGIGSSLQKRGEYAEEFSSTFTYHPFPDVVAKFSEYLNKGYHVVLISGSPKILIQHIYKEWLEHDNVTLIASELSLADFKLHSRCMAHHKLEMLDEHFQRAIYFEAGYSDSLSDLPVLTRCKFSFKVTEQGKIEPISIL</sequence>
<accession>A0A420XEI9</accession>
<dbReference type="Gene3D" id="3.40.50.1000">
    <property type="entry name" value="HAD superfamily/HAD-like"/>
    <property type="match status" value="1"/>
</dbReference>
<name>A0A420XEI9_9PAST</name>
<comment type="caution">
    <text evidence="2">The sequence shown here is derived from an EMBL/GenBank/DDBJ whole genome shotgun (WGS) entry which is preliminary data.</text>
</comment>
<proteinExistence type="predicted"/>
<dbReference type="InterPro" id="IPR036412">
    <property type="entry name" value="HAD-like_sf"/>
</dbReference>